<dbReference type="PANTHER" id="PTHR48105">
    <property type="entry name" value="THIOREDOXIN REDUCTASE 1-RELATED-RELATED"/>
    <property type="match status" value="1"/>
</dbReference>
<sequence length="379" mass="39535">MDTTVERTAAKSPAGPASPRQELDATYDVVVVGGGAAGLSGALALGRARRTVLVVDAGDARNSPAGHVHNYLTSEGVTPNALLATGRAEVAQYGVPVVGATVVGLRHLAGDREEPSDEPDGHRFEVDLADGRSVRSRRLLVATGLVDELPEVPGVAERWGRDVLHCPYCHGWEVRDQAVGILGTGPSAVHGALLWRQWSANVVLFRHTSPTLSEEQTEQLTARGIEVVEGEVMALEVEDDRLAGVRLRSGEVVPRQAVVVAPRFTARTGMLAALGLDAADKEIAGYVIGSAVPGDASGATSVPGVWVAGNVADPLAQVVTAAAAGLQAGAAINADLIAEETARAVASYRTRSRTVDEPLFVKTDAEEGEPMLGARRRGL</sequence>
<evidence type="ECO:0000256" key="1">
    <source>
        <dbReference type="ARBA" id="ARBA00022630"/>
    </source>
</evidence>
<dbReference type="SUPFAM" id="SSF51905">
    <property type="entry name" value="FAD/NAD(P)-binding domain"/>
    <property type="match status" value="1"/>
</dbReference>
<dbReference type="InterPro" id="IPR036188">
    <property type="entry name" value="FAD/NAD-bd_sf"/>
</dbReference>
<keyword evidence="2 5" id="KW-0560">Oxidoreductase</keyword>
<feature type="region of interest" description="Disordered" evidence="3">
    <location>
        <begin position="1"/>
        <end position="21"/>
    </location>
</feature>
<dbReference type="EMBL" id="CADCWF010000008">
    <property type="protein sequence ID" value="CAA9535051.1"/>
    <property type="molecule type" value="Genomic_DNA"/>
</dbReference>
<dbReference type="InterPro" id="IPR050097">
    <property type="entry name" value="Ferredoxin-NADP_redctase_2"/>
</dbReference>
<reference evidence="5" key="1">
    <citation type="submission" date="2020-02" db="EMBL/GenBank/DDBJ databases">
        <authorList>
            <person name="Meier V. D."/>
        </authorList>
    </citation>
    <scope>NUCLEOTIDE SEQUENCE</scope>
    <source>
        <strain evidence="5">AVDCRST_MAG59</strain>
    </source>
</reference>
<gene>
    <name evidence="5" type="ORF">AVDCRST_MAG59-254</name>
</gene>
<dbReference type="GO" id="GO:0004791">
    <property type="term" value="F:thioredoxin-disulfide reductase (NADPH) activity"/>
    <property type="evidence" value="ECO:0007669"/>
    <property type="project" value="UniProtKB-EC"/>
</dbReference>
<dbReference type="PRINTS" id="PR00368">
    <property type="entry name" value="FADPNR"/>
</dbReference>
<dbReference type="EC" id="1.8.1.9" evidence="5"/>
<accession>A0A6J4TYJ4</accession>
<feature type="domain" description="FAD/NAD(P)-binding" evidence="4">
    <location>
        <begin position="27"/>
        <end position="325"/>
    </location>
</feature>
<dbReference type="PRINTS" id="PR00469">
    <property type="entry name" value="PNDRDTASEII"/>
</dbReference>
<protein>
    <submittedName>
        <fullName evidence="5">Thioredoxin reductase</fullName>
        <ecNumber evidence="5">1.8.1.9</ecNumber>
    </submittedName>
</protein>
<evidence type="ECO:0000259" key="4">
    <source>
        <dbReference type="Pfam" id="PF07992"/>
    </source>
</evidence>
<dbReference type="Gene3D" id="3.50.50.60">
    <property type="entry name" value="FAD/NAD(P)-binding domain"/>
    <property type="match status" value="2"/>
</dbReference>
<evidence type="ECO:0000313" key="5">
    <source>
        <dbReference type="EMBL" id="CAA9535051.1"/>
    </source>
</evidence>
<organism evidence="5">
    <name type="scientific">uncultured Thermomicrobiales bacterium</name>
    <dbReference type="NCBI Taxonomy" id="1645740"/>
    <lineage>
        <taxon>Bacteria</taxon>
        <taxon>Pseudomonadati</taxon>
        <taxon>Thermomicrobiota</taxon>
        <taxon>Thermomicrobia</taxon>
        <taxon>Thermomicrobiales</taxon>
        <taxon>environmental samples</taxon>
    </lineage>
</organism>
<evidence type="ECO:0000256" key="3">
    <source>
        <dbReference type="SAM" id="MobiDB-lite"/>
    </source>
</evidence>
<dbReference type="InterPro" id="IPR023753">
    <property type="entry name" value="FAD/NAD-binding_dom"/>
</dbReference>
<name>A0A6J4TYJ4_9BACT</name>
<dbReference type="AlphaFoldDB" id="A0A6J4TYJ4"/>
<dbReference type="Pfam" id="PF07992">
    <property type="entry name" value="Pyr_redox_2"/>
    <property type="match status" value="1"/>
</dbReference>
<evidence type="ECO:0000256" key="2">
    <source>
        <dbReference type="ARBA" id="ARBA00023002"/>
    </source>
</evidence>
<proteinExistence type="predicted"/>
<keyword evidence="1" id="KW-0285">Flavoprotein</keyword>